<evidence type="ECO:0000256" key="1">
    <source>
        <dbReference type="SAM" id="Phobius"/>
    </source>
</evidence>
<dbReference type="Proteomes" id="UP000317178">
    <property type="component" value="Chromosome"/>
</dbReference>
<dbReference type="KEGG" id="plon:Pla110_16230"/>
<gene>
    <name evidence="2" type="ORF">Pla110_16230</name>
</gene>
<dbReference type="EMBL" id="CP036281">
    <property type="protein sequence ID" value="QDU79903.1"/>
    <property type="molecule type" value="Genomic_DNA"/>
</dbReference>
<dbReference type="InterPro" id="IPR046157">
    <property type="entry name" value="DUF6159"/>
</dbReference>
<organism evidence="2 3">
    <name type="scientific">Polystyrenella longa</name>
    <dbReference type="NCBI Taxonomy" id="2528007"/>
    <lineage>
        <taxon>Bacteria</taxon>
        <taxon>Pseudomonadati</taxon>
        <taxon>Planctomycetota</taxon>
        <taxon>Planctomycetia</taxon>
        <taxon>Planctomycetales</taxon>
        <taxon>Planctomycetaceae</taxon>
        <taxon>Polystyrenella</taxon>
    </lineage>
</organism>
<dbReference type="AlphaFoldDB" id="A0A518CL00"/>
<sequence>MSFFSRIGNTWELMGASWDLLKQDKELLFFPIFSSISCLLVSATFLLPFYMVSESFVPPSQEAPLEDQIFYYLVLFLFYVVNYFVMTYFNAAVIGAAIKRMMGDDPTMSDGFRFANKRLSQILGWAIVSATVGLILRLIEDRSQKIGAIVAGLLGAVWTLSSFLVIPILVVEGVGPIDALTKSTKLLKKTWGEQLVSNFGFGVIFFFLSLPLFLLIGGGVYLIALAEMLVPGIALFAIGVVLLILLGVIQTCLQSIFQAALYVYIRKGHIPGTRFHDNLMQNTVVHR</sequence>
<feature type="transmembrane region" description="Helical" evidence="1">
    <location>
        <begin position="27"/>
        <end position="49"/>
    </location>
</feature>
<keyword evidence="1" id="KW-0812">Transmembrane</keyword>
<evidence type="ECO:0008006" key="4">
    <source>
        <dbReference type="Google" id="ProtNLM"/>
    </source>
</evidence>
<keyword evidence="3" id="KW-1185">Reference proteome</keyword>
<dbReference type="OrthoDB" id="5637493at2"/>
<feature type="transmembrane region" description="Helical" evidence="1">
    <location>
        <begin position="145"/>
        <end position="174"/>
    </location>
</feature>
<dbReference type="Pfam" id="PF19656">
    <property type="entry name" value="DUF6159"/>
    <property type="match status" value="1"/>
</dbReference>
<keyword evidence="1" id="KW-1133">Transmembrane helix</keyword>
<name>A0A518CL00_9PLAN</name>
<keyword evidence="1" id="KW-0472">Membrane</keyword>
<evidence type="ECO:0000313" key="3">
    <source>
        <dbReference type="Proteomes" id="UP000317178"/>
    </source>
</evidence>
<evidence type="ECO:0000313" key="2">
    <source>
        <dbReference type="EMBL" id="QDU79903.1"/>
    </source>
</evidence>
<protein>
    <recommendedName>
        <fullName evidence="4">Glycerophosphoryl diester phosphodiesterase membrane domain-containing protein</fullName>
    </recommendedName>
</protein>
<accession>A0A518CL00</accession>
<feature type="transmembrane region" description="Helical" evidence="1">
    <location>
        <begin position="229"/>
        <end position="249"/>
    </location>
</feature>
<feature type="transmembrane region" description="Helical" evidence="1">
    <location>
        <begin position="195"/>
        <end position="223"/>
    </location>
</feature>
<proteinExistence type="predicted"/>
<reference evidence="2 3" key="1">
    <citation type="submission" date="2019-02" db="EMBL/GenBank/DDBJ databases">
        <title>Deep-cultivation of Planctomycetes and their phenomic and genomic characterization uncovers novel biology.</title>
        <authorList>
            <person name="Wiegand S."/>
            <person name="Jogler M."/>
            <person name="Boedeker C."/>
            <person name="Pinto D."/>
            <person name="Vollmers J."/>
            <person name="Rivas-Marin E."/>
            <person name="Kohn T."/>
            <person name="Peeters S.H."/>
            <person name="Heuer A."/>
            <person name="Rast P."/>
            <person name="Oberbeckmann S."/>
            <person name="Bunk B."/>
            <person name="Jeske O."/>
            <person name="Meyerdierks A."/>
            <person name="Storesund J.E."/>
            <person name="Kallscheuer N."/>
            <person name="Luecker S."/>
            <person name="Lage O.M."/>
            <person name="Pohl T."/>
            <person name="Merkel B.J."/>
            <person name="Hornburger P."/>
            <person name="Mueller R.-W."/>
            <person name="Bruemmer F."/>
            <person name="Labrenz M."/>
            <person name="Spormann A.M."/>
            <person name="Op den Camp H."/>
            <person name="Overmann J."/>
            <person name="Amann R."/>
            <person name="Jetten M.S.M."/>
            <person name="Mascher T."/>
            <person name="Medema M.H."/>
            <person name="Devos D.P."/>
            <person name="Kaster A.-K."/>
            <person name="Ovreas L."/>
            <person name="Rohde M."/>
            <person name="Galperin M.Y."/>
            <person name="Jogler C."/>
        </authorList>
    </citation>
    <scope>NUCLEOTIDE SEQUENCE [LARGE SCALE GENOMIC DNA]</scope>
    <source>
        <strain evidence="2 3">Pla110</strain>
    </source>
</reference>
<feature type="transmembrane region" description="Helical" evidence="1">
    <location>
        <begin position="119"/>
        <end position="139"/>
    </location>
</feature>
<feature type="transmembrane region" description="Helical" evidence="1">
    <location>
        <begin position="69"/>
        <end position="98"/>
    </location>
</feature>
<dbReference type="RefSeq" id="WP_144994869.1">
    <property type="nucleotide sequence ID" value="NZ_CP036281.1"/>
</dbReference>